<proteinExistence type="predicted"/>
<accession>A6W8R8</accession>
<name>A6W8R8_KINRD</name>
<dbReference type="HOGENOM" id="CLU_064731_0_0_11"/>
<reference evidence="3" key="1">
    <citation type="journal article" date="2008" name="PLoS ONE">
        <title>Survival in nuclear waste, extreme resistance, and potential applications gleaned from the genome sequence of Kineococcus radiotolerans SRS30216.</title>
        <authorList>
            <person name="Bagwell C.E."/>
            <person name="Bhat S."/>
            <person name="Hawkins G.M."/>
            <person name="Smith B.W."/>
            <person name="Biswas T."/>
            <person name="Hoover T.R."/>
            <person name="Saunders E."/>
            <person name="Han C.S."/>
            <person name="Tsodikov O.V."/>
            <person name="Shimkets L.J."/>
        </authorList>
    </citation>
    <scope>NUCLEOTIDE SEQUENCE [LARGE SCALE GENOMIC DNA]</scope>
    <source>
        <strain evidence="3">ATCC BAA-149 / DSM 14245 / SRS30216</strain>
    </source>
</reference>
<gene>
    <name evidence="2" type="ordered locus">Krad_1721</name>
</gene>
<evidence type="ECO:0000313" key="3">
    <source>
        <dbReference type="Proteomes" id="UP000001116"/>
    </source>
</evidence>
<dbReference type="STRING" id="266940.Krad_1721"/>
<dbReference type="eggNOG" id="ENOG50334RC">
    <property type="taxonomic scope" value="Bacteria"/>
</dbReference>
<feature type="region of interest" description="Disordered" evidence="1">
    <location>
        <begin position="303"/>
        <end position="322"/>
    </location>
</feature>
<dbReference type="RefSeq" id="WP_011981654.1">
    <property type="nucleotide sequence ID" value="NC_009664.2"/>
</dbReference>
<dbReference type="Proteomes" id="UP000001116">
    <property type="component" value="Chromosome"/>
</dbReference>
<evidence type="ECO:0000256" key="1">
    <source>
        <dbReference type="SAM" id="MobiDB-lite"/>
    </source>
</evidence>
<sequence length="322" mass="36003">MAVSEEGQELTEQHRLQQVAIGALVALEVAQSMRLLDPLRLPGTADGWVRAVARLITARRRQSWRAAVRYYEAFRAAELDALADIDIDPGERPRPRRPATAADEDLPEFLRDDVDDVLETPSTGSLWRPPAEPDWAAREQAMVTSLMVTGPVGVRRRIERGEEAPRALEVAGVEVAGAASRQTLYGGRKAMLELVREDRAALGYIRVTDFQPCYFCAMLASRGPVYKSDSFAESDPRFEGAGKQKVHDHCGCTIESVYSVRTGWPGRGKDYQDLWYEATTPRTSPEQMRRDFRRAYEAQIRDLLKQQRDGTTNSPAPEADVA</sequence>
<keyword evidence="3" id="KW-1185">Reference proteome</keyword>
<dbReference type="EMBL" id="CP000750">
    <property type="protein sequence ID" value="ABS03207.1"/>
    <property type="molecule type" value="Genomic_DNA"/>
</dbReference>
<dbReference type="InterPro" id="IPR057369">
    <property type="entry name" value="VG15"/>
</dbReference>
<organism evidence="2 3">
    <name type="scientific">Kineococcus radiotolerans (strain ATCC BAA-149 / DSM 14245 / SRS30216)</name>
    <dbReference type="NCBI Taxonomy" id="266940"/>
    <lineage>
        <taxon>Bacteria</taxon>
        <taxon>Bacillati</taxon>
        <taxon>Actinomycetota</taxon>
        <taxon>Actinomycetes</taxon>
        <taxon>Kineosporiales</taxon>
        <taxon>Kineosporiaceae</taxon>
        <taxon>Kineococcus</taxon>
    </lineage>
</organism>
<dbReference type="KEGG" id="kra:Krad_1721"/>
<dbReference type="AlphaFoldDB" id="A6W8R8"/>
<protein>
    <submittedName>
        <fullName evidence="2">Uncharacterized protein</fullName>
    </submittedName>
</protein>
<dbReference type="OrthoDB" id="3194844at2"/>
<dbReference type="Pfam" id="PF25310">
    <property type="entry name" value="VG15"/>
    <property type="match status" value="1"/>
</dbReference>
<evidence type="ECO:0000313" key="2">
    <source>
        <dbReference type="EMBL" id="ABS03207.1"/>
    </source>
</evidence>